<dbReference type="Pfam" id="PF00313">
    <property type="entry name" value="CSD"/>
    <property type="match status" value="1"/>
</dbReference>
<dbReference type="Gene3D" id="2.40.50.140">
    <property type="entry name" value="Nucleic acid-binding proteins"/>
    <property type="match status" value="1"/>
</dbReference>
<feature type="domain" description="CSD" evidence="3">
    <location>
        <begin position="8"/>
        <end position="74"/>
    </location>
</feature>
<evidence type="ECO:0000313" key="5">
    <source>
        <dbReference type="Proteomes" id="UP001237642"/>
    </source>
</evidence>
<dbReference type="Pfam" id="PF25210">
    <property type="entry name" value="Kelch_FKB95"/>
    <property type="match status" value="1"/>
</dbReference>
<dbReference type="SMART" id="SM00357">
    <property type="entry name" value="CSP"/>
    <property type="match status" value="1"/>
</dbReference>
<keyword evidence="1" id="KW-0880">Kelch repeat</keyword>
<protein>
    <recommendedName>
        <fullName evidence="3">CSD domain-containing protein</fullName>
    </recommendedName>
</protein>
<dbReference type="InterPro" id="IPR011129">
    <property type="entry name" value="CSD"/>
</dbReference>
<keyword evidence="2" id="KW-0677">Repeat</keyword>
<name>A0AAD8MG35_9APIA</name>
<dbReference type="PANTHER" id="PTHR46344">
    <property type="entry name" value="OS02G0202900 PROTEIN"/>
    <property type="match status" value="1"/>
</dbReference>
<sequence length="458" mass="51381">MEVGKRSRMKGTVKRFDETDGYGSIIPDDGSQNVIVHKHSIRSNGFQSFVGGESVEYVIAYDVFGLPTALDVTGPGGAPVHGNRRGNPVGRSVFIFEYYFSMAFAGLGTTAGEDESLFPGLKNDDVGRLILAKTLKEDVVRVSTVCKRWLIALSSRNKLLPKSQSLYIRIQADNRFTWHHVRRSRREQRLENPNFLPLPHPPINLQTPGSAFAALHRNIYMIGGKSDLGLLKNVWICDCRSGYVEVGPEMRVGREFAAAQVVGRTLYVMGGFSNDDLEKSKYWMEKLDFNSDVWEVVHCPDEVKDKVIYATCVVDSEIYAMTRKGWMVFNTMTEEWRIIDRAMIFNFRWGGRLAVASGVIYCYDFSGKIWGYIVQKDEWKELTGTLPVISSGVTIFGLYGKLCVVWEVNCRKETKIMYADIEVAEKSDGGLSGSVSWSGAIFYLAPGSVLAHSLSVYR</sequence>
<dbReference type="PANTHER" id="PTHR46344:SF19">
    <property type="entry name" value="F-BOX DOMAIN-CONTAINING PROTEIN"/>
    <property type="match status" value="1"/>
</dbReference>
<reference evidence="4" key="2">
    <citation type="submission" date="2023-05" db="EMBL/GenBank/DDBJ databases">
        <authorList>
            <person name="Schelkunov M.I."/>
        </authorList>
    </citation>
    <scope>NUCLEOTIDE SEQUENCE</scope>
    <source>
        <strain evidence="4">Hsosn_3</strain>
        <tissue evidence="4">Leaf</tissue>
    </source>
</reference>
<evidence type="ECO:0000256" key="1">
    <source>
        <dbReference type="ARBA" id="ARBA00022441"/>
    </source>
</evidence>
<dbReference type="Proteomes" id="UP001237642">
    <property type="component" value="Unassembled WGS sequence"/>
</dbReference>
<dbReference type="SUPFAM" id="SSF117281">
    <property type="entry name" value="Kelch motif"/>
    <property type="match status" value="1"/>
</dbReference>
<dbReference type="AlphaFoldDB" id="A0AAD8MG35"/>
<dbReference type="EMBL" id="JAUIZM010000008">
    <property type="protein sequence ID" value="KAK1371612.1"/>
    <property type="molecule type" value="Genomic_DNA"/>
</dbReference>
<accession>A0AAD8MG35</accession>
<dbReference type="InterPro" id="IPR015915">
    <property type="entry name" value="Kelch-typ_b-propeller"/>
</dbReference>
<dbReference type="SUPFAM" id="SSF50249">
    <property type="entry name" value="Nucleic acid-binding proteins"/>
    <property type="match status" value="1"/>
</dbReference>
<dbReference type="GO" id="GO:0003676">
    <property type="term" value="F:nucleic acid binding"/>
    <property type="evidence" value="ECO:0007669"/>
    <property type="project" value="InterPro"/>
</dbReference>
<proteinExistence type="predicted"/>
<reference evidence="4" key="1">
    <citation type="submission" date="2023-02" db="EMBL/GenBank/DDBJ databases">
        <title>Genome of toxic invasive species Heracleum sosnowskyi carries increased number of genes despite the absence of recent whole-genome duplications.</title>
        <authorList>
            <person name="Schelkunov M."/>
            <person name="Shtratnikova V."/>
            <person name="Makarenko M."/>
            <person name="Klepikova A."/>
            <person name="Omelchenko D."/>
            <person name="Novikova G."/>
            <person name="Obukhova E."/>
            <person name="Bogdanov V."/>
            <person name="Penin A."/>
            <person name="Logacheva M."/>
        </authorList>
    </citation>
    <scope>NUCLEOTIDE SEQUENCE</scope>
    <source>
        <strain evidence="4">Hsosn_3</strain>
        <tissue evidence="4">Leaf</tissue>
    </source>
</reference>
<evidence type="ECO:0000313" key="4">
    <source>
        <dbReference type="EMBL" id="KAK1371612.1"/>
    </source>
</evidence>
<organism evidence="4 5">
    <name type="scientific">Heracleum sosnowskyi</name>
    <dbReference type="NCBI Taxonomy" id="360622"/>
    <lineage>
        <taxon>Eukaryota</taxon>
        <taxon>Viridiplantae</taxon>
        <taxon>Streptophyta</taxon>
        <taxon>Embryophyta</taxon>
        <taxon>Tracheophyta</taxon>
        <taxon>Spermatophyta</taxon>
        <taxon>Magnoliopsida</taxon>
        <taxon>eudicotyledons</taxon>
        <taxon>Gunneridae</taxon>
        <taxon>Pentapetalae</taxon>
        <taxon>asterids</taxon>
        <taxon>campanulids</taxon>
        <taxon>Apiales</taxon>
        <taxon>Apiaceae</taxon>
        <taxon>Apioideae</taxon>
        <taxon>apioid superclade</taxon>
        <taxon>Tordylieae</taxon>
        <taxon>Tordyliinae</taxon>
        <taxon>Heracleum</taxon>
    </lineage>
</organism>
<evidence type="ECO:0000256" key="2">
    <source>
        <dbReference type="ARBA" id="ARBA00022737"/>
    </source>
</evidence>
<keyword evidence="5" id="KW-1185">Reference proteome</keyword>
<gene>
    <name evidence="4" type="ORF">POM88_037704</name>
</gene>
<comment type="caution">
    <text evidence="4">The sequence shown here is derived from an EMBL/GenBank/DDBJ whole genome shotgun (WGS) entry which is preliminary data.</text>
</comment>
<dbReference type="InterPro" id="IPR057499">
    <property type="entry name" value="Kelch_FKB95"/>
</dbReference>
<dbReference type="Gene3D" id="2.120.10.80">
    <property type="entry name" value="Kelch-type beta propeller"/>
    <property type="match status" value="1"/>
</dbReference>
<evidence type="ECO:0000259" key="3">
    <source>
        <dbReference type="PROSITE" id="PS51857"/>
    </source>
</evidence>
<dbReference type="InterPro" id="IPR002059">
    <property type="entry name" value="CSP_DNA-bd"/>
</dbReference>
<dbReference type="InterPro" id="IPR012340">
    <property type="entry name" value="NA-bd_OB-fold"/>
</dbReference>
<dbReference type="PROSITE" id="PS51857">
    <property type="entry name" value="CSD_2"/>
    <property type="match status" value="1"/>
</dbReference>